<feature type="transmembrane region" description="Helical" evidence="7">
    <location>
        <begin position="26"/>
        <end position="57"/>
    </location>
</feature>
<evidence type="ECO:0000313" key="10">
    <source>
        <dbReference type="Proteomes" id="UP001165289"/>
    </source>
</evidence>
<comment type="catalytic activity">
    <reaction evidence="7">
        <text>L-cysteinyl-[protein] + hexadecanoyl-CoA = S-hexadecanoyl-L-cysteinyl-[protein] + CoA</text>
        <dbReference type="Rhea" id="RHEA:36683"/>
        <dbReference type="Rhea" id="RHEA-COMP:10131"/>
        <dbReference type="Rhea" id="RHEA-COMP:11032"/>
        <dbReference type="ChEBI" id="CHEBI:29950"/>
        <dbReference type="ChEBI" id="CHEBI:57287"/>
        <dbReference type="ChEBI" id="CHEBI:57379"/>
        <dbReference type="ChEBI" id="CHEBI:74151"/>
        <dbReference type="EC" id="2.3.1.225"/>
    </reaction>
</comment>
<dbReference type="GO" id="GO:0016020">
    <property type="term" value="C:membrane"/>
    <property type="evidence" value="ECO:0007669"/>
    <property type="project" value="UniProtKB-SubCell"/>
</dbReference>
<dbReference type="PANTHER" id="PTHR12246">
    <property type="entry name" value="PALMITOYLTRANSFERASE ZDHHC16"/>
    <property type="match status" value="1"/>
</dbReference>
<protein>
    <recommendedName>
        <fullName evidence="7">Palmitoyltransferase</fullName>
        <ecNumber evidence="7">2.3.1.225</ecNumber>
    </recommendedName>
</protein>
<evidence type="ECO:0000313" key="9">
    <source>
        <dbReference type="EMBL" id="KAI6655149.1"/>
    </source>
</evidence>
<keyword evidence="6 7" id="KW-0012">Acyltransferase</keyword>
<evidence type="ECO:0000259" key="8">
    <source>
        <dbReference type="Pfam" id="PF01529"/>
    </source>
</evidence>
<comment type="similarity">
    <text evidence="7">Belongs to the DHHC palmitoyltransferase family.</text>
</comment>
<dbReference type="InterPro" id="IPR039859">
    <property type="entry name" value="PFA4/ZDH16/20/ERF2-like"/>
</dbReference>
<organism evidence="9 10">
    <name type="scientific">Oopsacas minuta</name>
    <dbReference type="NCBI Taxonomy" id="111878"/>
    <lineage>
        <taxon>Eukaryota</taxon>
        <taxon>Metazoa</taxon>
        <taxon>Porifera</taxon>
        <taxon>Hexactinellida</taxon>
        <taxon>Hexasterophora</taxon>
        <taxon>Lyssacinosida</taxon>
        <taxon>Leucopsacidae</taxon>
        <taxon>Oopsacas</taxon>
    </lineage>
</organism>
<feature type="transmembrane region" description="Helical" evidence="7">
    <location>
        <begin position="159"/>
        <end position="183"/>
    </location>
</feature>
<keyword evidence="3 7" id="KW-0812">Transmembrane</keyword>
<accession>A0AAV7K368</accession>
<dbReference type="Pfam" id="PF01529">
    <property type="entry name" value="DHHC"/>
    <property type="match status" value="1"/>
</dbReference>
<evidence type="ECO:0000256" key="5">
    <source>
        <dbReference type="ARBA" id="ARBA00023136"/>
    </source>
</evidence>
<sequence length="293" mass="33840">MGLKCRFFKILFIHFLRLYPSENGKYWFICDPCGIICMFLTYFLVAYGQFVSIFVILLPRPTILISILWILFTGESILAVVSHMKAMCTDPGSMPRDTDSEESISERKEQGEAVSYCKKCRGSKPFRAHHCSTCNRCVQRMDHHCPWINNCVGAYNQKFFVLFCFYIMMVSATGLLMCSIHFYECASTNFSDCNGLITGAPHLVIIILAVLEGLLFVLFTFIMFCSQIYAIAYDETGIERLKHEDVERETTFMESMREVFGGRVSWFWLSPFNSLQGIHYRRKPYIADDILDV</sequence>
<evidence type="ECO:0000256" key="6">
    <source>
        <dbReference type="ARBA" id="ARBA00023315"/>
    </source>
</evidence>
<evidence type="ECO:0000256" key="4">
    <source>
        <dbReference type="ARBA" id="ARBA00022989"/>
    </source>
</evidence>
<keyword evidence="2 7" id="KW-0808">Transferase</keyword>
<feature type="transmembrane region" description="Helical" evidence="7">
    <location>
        <begin position="63"/>
        <end position="81"/>
    </location>
</feature>
<dbReference type="AlphaFoldDB" id="A0AAV7K368"/>
<feature type="transmembrane region" description="Helical" evidence="7">
    <location>
        <begin position="203"/>
        <end position="232"/>
    </location>
</feature>
<reference evidence="9 10" key="1">
    <citation type="journal article" date="2023" name="BMC Biol.">
        <title>The compact genome of the sponge Oopsacas minuta (Hexactinellida) is lacking key metazoan core genes.</title>
        <authorList>
            <person name="Santini S."/>
            <person name="Schenkelaars Q."/>
            <person name="Jourda C."/>
            <person name="Duchesne M."/>
            <person name="Belahbib H."/>
            <person name="Rocher C."/>
            <person name="Selva M."/>
            <person name="Riesgo A."/>
            <person name="Vervoort M."/>
            <person name="Leys S.P."/>
            <person name="Kodjabachian L."/>
            <person name="Le Bivic A."/>
            <person name="Borchiellini C."/>
            <person name="Claverie J.M."/>
            <person name="Renard E."/>
        </authorList>
    </citation>
    <scope>NUCLEOTIDE SEQUENCE [LARGE SCALE GENOMIC DNA]</scope>
    <source>
        <strain evidence="9">SPO-2</strain>
    </source>
</reference>
<comment type="subcellular location">
    <subcellularLocation>
        <location evidence="1">Membrane</location>
        <topology evidence="1">Multi-pass membrane protein</topology>
    </subcellularLocation>
</comment>
<dbReference type="EC" id="2.3.1.225" evidence="7"/>
<dbReference type="InterPro" id="IPR001594">
    <property type="entry name" value="Palmitoyltrfase_DHHC"/>
</dbReference>
<dbReference type="GO" id="GO:0019706">
    <property type="term" value="F:protein-cysteine S-palmitoyltransferase activity"/>
    <property type="evidence" value="ECO:0007669"/>
    <property type="project" value="UniProtKB-EC"/>
</dbReference>
<evidence type="ECO:0000256" key="3">
    <source>
        <dbReference type="ARBA" id="ARBA00022692"/>
    </source>
</evidence>
<dbReference type="PROSITE" id="PS50216">
    <property type="entry name" value="DHHC"/>
    <property type="match status" value="1"/>
</dbReference>
<comment type="domain">
    <text evidence="7">The DHHC domain is required for palmitoyltransferase activity.</text>
</comment>
<gene>
    <name evidence="9" type="ORF">LOD99_2438</name>
</gene>
<evidence type="ECO:0000256" key="2">
    <source>
        <dbReference type="ARBA" id="ARBA00022679"/>
    </source>
</evidence>
<comment type="caution">
    <text evidence="9">The sequence shown here is derived from an EMBL/GenBank/DDBJ whole genome shotgun (WGS) entry which is preliminary data.</text>
</comment>
<keyword evidence="5 7" id="KW-0472">Membrane</keyword>
<keyword evidence="4 7" id="KW-1133">Transmembrane helix</keyword>
<evidence type="ECO:0000256" key="7">
    <source>
        <dbReference type="RuleBase" id="RU079119"/>
    </source>
</evidence>
<proteinExistence type="inferred from homology"/>
<feature type="domain" description="Palmitoyltransferase DHHC" evidence="8">
    <location>
        <begin position="115"/>
        <end position="243"/>
    </location>
</feature>
<keyword evidence="10" id="KW-1185">Reference proteome</keyword>
<name>A0AAV7K368_9METZ</name>
<dbReference type="EMBL" id="JAKMXF010000210">
    <property type="protein sequence ID" value="KAI6655149.1"/>
    <property type="molecule type" value="Genomic_DNA"/>
</dbReference>
<dbReference type="Proteomes" id="UP001165289">
    <property type="component" value="Unassembled WGS sequence"/>
</dbReference>
<evidence type="ECO:0000256" key="1">
    <source>
        <dbReference type="ARBA" id="ARBA00004141"/>
    </source>
</evidence>